<proteinExistence type="predicted"/>
<accession>A0A0E9P7U3</accession>
<dbReference type="EMBL" id="GBXM01107856">
    <property type="protein sequence ID" value="JAH00721.1"/>
    <property type="molecule type" value="Transcribed_RNA"/>
</dbReference>
<name>A0A0E9P7U3_ANGAN</name>
<organism evidence="1">
    <name type="scientific">Anguilla anguilla</name>
    <name type="common">European freshwater eel</name>
    <name type="synonym">Muraena anguilla</name>
    <dbReference type="NCBI Taxonomy" id="7936"/>
    <lineage>
        <taxon>Eukaryota</taxon>
        <taxon>Metazoa</taxon>
        <taxon>Chordata</taxon>
        <taxon>Craniata</taxon>
        <taxon>Vertebrata</taxon>
        <taxon>Euteleostomi</taxon>
        <taxon>Actinopterygii</taxon>
        <taxon>Neopterygii</taxon>
        <taxon>Teleostei</taxon>
        <taxon>Anguilliformes</taxon>
        <taxon>Anguillidae</taxon>
        <taxon>Anguilla</taxon>
    </lineage>
</organism>
<protein>
    <submittedName>
        <fullName evidence="1">Uncharacterized protein</fullName>
    </submittedName>
</protein>
<sequence length="10" mass="1154">MLLFVCRESG</sequence>
<evidence type="ECO:0000313" key="1">
    <source>
        <dbReference type="EMBL" id="JAH00721.1"/>
    </source>
</evidence>
<reference evidence="1" key="2">
    <citation type="journal article" date="2015" name="Fish Shellfish Immunol.">
        <title>Early steps in the European eel (Anguilla anguilla)-Vibrio vulnificus interaction in the gills: Role of the RtxA13 toxin.</title>
        <authorList>
            <person name="Callol A."/>
            <person name="Pajuelo D."/>
            <person name="Ebbesson L."/>
            <person name="Teles M."/>
            <person name="MacKenzie S."/>
            <person name="Amaro C."/>
        </authorList>
    </citation>
    <scope>NUCLEOTIDE SEQUENCE</scope>
</reference>
<reference evidence="1" key="1">
    <citation type="submission" date="2014-11" db="EMBL/GenBank/DDBJ databases">
        <authorList>
            <person name="Amaro Gonzalez C."/>
        </authorList>
    </citation>
    <scope>NUCLEOTIDE SEQUENCE</scope>
</reference>